<evidence type="ECO:0000256" key="2">
    <source>
        <dbReference type="ARBA" id="ARBA00022980"/>
    </source>
</evidence>
<keyword evidence="5" id="KW-0699">rRNA-binding</keyword>
<organism evidence="6 7">
    <name type="scientific">Acetivibrio saccincola</name>
    <dbReference type="NCBI Taxonomy" id="1677857"/>
    <lineage>
        <taxon>Bacteria</taxon>
        <taxon>Bacillati</taxon>
        <taxon>Bacillota</taxon>
        <taxon>Clostridia</taxon>
        <taxon>Eubacteriales</taxon>
        <taxon>Oscillospiraceae</taxon>
        <taxon>Acetivibrio</taxon>
    </lineage>
</organism>
<dbReference type="HAMAP" id="MF_00362">
    <property type="entry name" value="Ribosomal_uL10"/>
    <property type="match status" value="1"/>
</dbReference>
<dbReference type="InterPro" id="IPR022973">
    <property type="entry name" value="Ribosomal_uL10_bac"/>
</dbReference>
<reference evidence="6 7" key="1">
    <citation type="submission" date="2017-12" db="EMBL/GenBank/DDBJ databases">
        <title>Complete genome sequence of Herbivorax saccincola GGR1, a novel Cellulosome-producing hydrolytic bacterium in a thermophilic biogas plant, established by Illumina and Nanopore MinION sequencing.</title>
        <authorList>
            <person name="Pechtl A."/>
            <person name="Ruckert C."/>
            <person name="Koeck D.E."/>
            <person name="Maus I."/>
            <person name="Winkler A."/>
            <person name="Kalinowski J."/>
            <person name="Puhler A."/>
            <person name="Schwarz W.W."/>
            <person name="Zverlov V.V."/>
            <person name="Schluter A."/>
            <person name="Liebl W."/>
        </authorList>
    </citation>
    <scope>NUCLEOTIDE SEQUENCE [LARGE SCALE GENOMIC DNA]</scope>
    <source>
        <strain evidence="7">SR1</strain>
    </source>
</reference>
<gene>
    <name evidence="5 6" type="primary">rplJ</name>
    <name evidence="6" type="ORF">HVS_13190</name>
</gene>
<dbReference type="InterPro" id="IPR047865">
    <property type="entry name" value="Ribosomal_uL10_bac_type"/>
</dbReference>
<comment type="function">
    <text evidence="5">Forms part of the ribosomal stalk, playing a central role in the interaction of the ribosome with GTP-bound translation factors.</text>
</comment>
<keyword evidence="7" id="KW-1185">Reference proteome</keyword>
<evidence type="ECO:0000256" key="3">
    <source>
        <dbReference type="ARBA" id="ARBA00023274"/>
    </source>
</evidence>
<accession>A0A2K9EH04</accession>
<dbReference type="GO" id="GO:0070180">
    <property type="term" value="F:large ribosomal subunit rRNA binding"/>
    <property type="evidence" value="ECO:0007669"/>
    <property type="project" value="UniProtKB-UniRule"/>
</dbReference>
<dbReference type="GO" id="GO:0015934">
    <property type="term" value="C:large ribosomal subunit"/>
    <property type="evidence" value="ECO:0007669"/>
    <property type="project" value="InterPro"/>
</dbReference>
<dbReference type="InterPro" id="IPR001790">
    <property type="entry name" value="Ribosomal_uL10"/>
</dbReference>
<dbReference type="EMBL" id="CP025197">
    <property type="protein sequence ID" value="AUG58505.1"/>
    <property type="molecule type" value="Genomic_DNA"/>
</dbReference>
<proteinExistence type="inferred from homology"/>
<dbReference type="NCBIfam" id="NF000955">
    <property type="entry name" value="PRK00099.1-1"/>
    <property type="match status" value="1"/>
</dbReference>
<keyword evidence="5" id="KW-0694">RNA-binding</keyword>
<name>A0A2K9EH04_9FIRM</name>
<dbReference type="PROSITE" id="PS01109">
    <property type="entry name" value="RIBOSOMAL_L10"/>
    <property type="match status" value="1"/>
</dbReference>
<dbReference type="PANTHER" id="PTHR11560">
    <property type="entry name" value="39S RIBOSOMAL PROTEIN L10, MITOCHONDRIAL"/>
    <property type="match status" value="1"/>
</dbReference>
<dbReference type="RefSeq" id="WP_101303014.1">
    <property type="nucleotide sequence ID" value="NZ_CP025197.1"/>
</dbReference>
<dbReference type="CDD" id="cd05797">
    <property type="entry name" value="Ribosomal_L10"/>
    <property type="match status" value="1"/>
</dbReference>
<sequence length="179" mass="19633">MPSERILQKKIEAVNQLAEKIKEAKTVVIADYKGVTVEEDTEMRTAMRKSGVEYRVVKNNLIKLALEKNDITELEEYLKGPTAIAMSTEDVIAPAKILTEYSKKHKKIQLKAGIVEGKVFSAEELNAIAELPSKEELIAKVVGGMKSPLYGLVNVLNGNIRGLVVALNAIAEQKKEASA</sequence>
<comment type="subunit">
    <text evidence="5">Part of the ribosomal stalk of the 50S ribosomal subunit. The N-terminus interacts with L11 and the large rRNA to form the base of the stalk. The C-terminus forms an elongated spine to which L12 dimers bind in a sequential fashion forming a multimeric L10(L12)X complex.</text>
</comment>
<evidence type="ECO:0000256" key="1">
    <source>
        <dbReference type="ARBA" id="ARBA00008889"/>
    </source>
</evidence>
<dbReference type="Pfam" id="PF00466">
    <property type="entry name" value="Ribosomal_L10"/>
    <property type="match status" value="1"/>
</dbReference>
<dbReference type="InterPro" id="IPR043141">
    <property type="entry name" value="Ribosomal_uL10-like_sf"/>
</dbReference>
<dbReference type="KEGG" id="hsc:HVS_13190"/>
<evidence type="ECO:0000313" key="6">
    <source>
        <dbReference type="EMBL" id="AUG58505.1"/>
    </source>
</evidence>
<evidence type="ECO:0000256" key="5">
    <source>
        <dbReference type="HAMAP-Rule" id="MF_00362"/>
    </source>
</evidence>
<protein>
    <recommendedName>
        <fullName evidence="4 5">Large ribosomal subunit protein uL10</fullName>
    </recommendedName>
</protein>
<keyword evidence="2 5" id="KW-0689">Ribosomal protein</keyword>
<dbReference type="Proteomes" id="UP000233534">
    <property type="component" value="Chromosome"/>
</dbReference>
<dbReference type="AlphaFoldDB" id="A0A2K9EH04"/>
<dbReference type="GO" id="GO:0006412">
    <property type="term" value="P:translation"/>
    <property type="evidence" value="ECO:0007669"/>
    <property type="project" value="UniProtKB-UniRule"/>
</dbReference>
<dbReference type="SUPFAM" id="SSF160369">
    <property type="entry name" value="Ribosomal protein L10-like"/>
    <property type="match status" value="1"/>
</dbReference>
<dbReference type="InterPro" id="IPR002363">
    <property type="entry name" value="Ribosomal_uL10_CS_bac"/>
</dbReference>
<evidence type="ECO:0000313" key="7">
    <source>
        <dbReference type="Proteomes" id="UP000233534"/>
    </source>
</evidence>
<comment type="similarity">
    <text evidence="1 5">Belongs to the universal ribosomal protein uL10 family.</text>
</comment>
<dbReference type="Gene3D" id="3.30.70.1730">
    <property type="match status" value="1"/>
</dbReference>
<dbReference type="GO" id="GO:0003735">
    <property type="term" value="F:structural constituent of ribosome"/>
    <property type="evidence" value="ECO:0007669"/>
    <property type="project" value="InterPro"/>
</dbReference>
<evidence type="ECO:0000256" key="4">
    <source>
        <dbReference type="ARBA" id="ARBA00035202"/>
    </source>
</evidence>
<keyword evidence="3 5" id="KW-0687">Ribonucleoprotein</keyword>
<dbReference type="Gene3D" id="6.10.250.290">
    <property type="match status" value="1"/>
</dbReference>